<evidence type="ECO:0000313" key="2">
    <source>
        <dbReference type="Proteomes" id="UP001163603"/>
    </source>
</evidence>
<accession>A0ACC0Y011</accession>
<comment type="caution">
    <text evidence="1">The sequence shown here is derived from an EMBL/GenBank/DDBJ whole genome shotgun (WGS) entry which is preliminary data.</text>
</comment>
<organism evidence="1 2">
    <name type="scientific">Pistacia integerrima</name>
    <dbReference type="NCBI Taxonomy" id="434235"/>
    <lineage>
        <taxon>Eukaryota</taxon>
        <taxon>Viridiplantae</taxon>
        <taxon>Streptophyta</taxon>
        <taxon>Embryophyta</taxon>
        <taxon>Tracheophyta</taxon>
        <taxon>Spermatophyta</taxon>
        <taxon>Magnoliopsida</taxon>
        <taxon>eudicotyledons</taxon>
        <taxon>Gunneridae</taxon>
        <taxon>Pentapetalae</taxon>
        <taxon>rosids</taxon>
        <taxon>malvids</taxon>
        <taxon>Sapindales</taxon>
        <taxon>Anacardiaceae</taxon>
        <taxon>Pistacia</taxon>
    </lineage>
</organism>
<reference evidence="2" key="1">
    <citation type="journal article" date="2023" name="G3 (Bethesda)">
        <title>Genome assembly and association tests identify interacting loci associated with vigor, precocity, and sex in interspecific pistachio rootstocks.</title>
        <authorList>
            <person name="Palmer W."/>
            <person name="Jacygrad E."/>
            <person name="Sagayaradj S."/>
            <person name="Cavanaugh K."/>
            <person name="Han R."/>
            <person name="Bertier L."/>
            <person name="Beede B."/>
            <person name="Kafkas S."/>
            <person name="Golino D."/>
            <person name="Preece J."/>
            <person name="Michelmore R."/>
        </authorList>
    </citation>
    <scope>NUCLEOTIDE SEQUENCE [LARGE SCALE GENOMIC DNA]</scope>
</reference>
<gene>
    <name evidence="1" type="ORF">Pint_35611</name>
</gene>
<protein>
    <submittedName>
        <fullName evidence="1">Uncharacterized protein</fullName>
    </submittedName>
</protein>
<proteinExistence type="predicted"/>
<name>A0ACC0Y011_9ROSI</name>
<evidence type="ECO:0000313" key="1">
    <source>
        <dbReference type="EMBL" id="KAJ0027728.1"/>
    </source>
</evidence>
<dbReference type="EMBL" id="CM047744">
    <property type="protein sequence ID" value="KAJ0027728.1"/>
    <property type="molecule type" value="Genomic_DNA"/>
</dbReference>
<keyword evidence="2" id="KW-1185">Reference proteome</keyword>
<dbReference type="Proteomes" id="UP001163603">
    <property type="component" value="Chromosome 9"/>
</dbReference>
<sequence length="50" mass="5761">MLWNRRLGHIGEKELQVMSSKKIVEGVPNCTMRFGFCGHCLHGKQNRVSF</sequence>